<dbReference type="PANTHER" id="PTHR33755">
    <property type="entry name" value="TOXIN PARE1-RELATED"/>
    <property type="match status" value="1"/>
</dbReference>
<name>A0ABT5IC67_9CAUL</name>
<comment type="similarity">
    <text evidence="1">Belongs to the RelE toxin family.</text>
</comment>
<gene>
    <name evidence="3" type="ORF">PQU94_05545</name>
</gene>
<organism evidence="3 4">
    <name type="scientific">Asticcacaulis currens</name>
    <dbReference type="NCBI Taxonomy" id="2984210"/>
    <lineage>
        <taxon>Bacteria</taxon>
        <taxon>Pseudomonadati</taxon>
        <taxon>Pseudomonadota</taxon>
        <taxon>Alphaproteobacteria</taxon>
        <taxon>Caulobacterales</taxon>
        <taxon>Caulobacteraceae</taxon>
        <taxon>Asticcacaulis</taxon>
    </lineage>
</organism>
<dbReference type="Pfam" id="PF05016">
    <property type="entry name" value="ParE_toxin"/>
    <property type="match status" value="1"/>
</dbReference>
<comment type="caution">
    <text evidence="3">The sequence shown here is derived from an EMBL/GenBank/DDBJ whole genome shotgun (WGS) entry which is preliminary data.</text>
</comment>
<dbReference type="InterPro" id="IPR051803">
    <property type="entry name" value="TA_system_RelE-like_toxin"/>
</dbReference>
<dbReference type="Proteomes" id="UP001216595">
    <property type="component" value="Unassembled WGS sequence"/>
</dbReference>
<evidence type="ECO:0000313" key="4">
    <source>
        <dbReference type="Proteomes" id="UP001216595"/>
    </source>
</evidence>
<evidence type="ECO:0000313" key="3">
    <source>
        <dbReference type="EMBL" id="MDC7693743.1"/>
    </source>
</evidence>
<sequence>MKVRFSEQALRDLEGIADFIAQDNPRRAVSFVTEIHRACLRLVDAPRGHPLIEHPGGDIRRAVYKPYSIFYMLDGEDVLIDRILHGARDIGPDLFGV</sequence>
<dbReference type="Gene3D" id="3.30.2310.20">
    <property type="entry name" value="RelE-like"/>
    <property type="match status" value="1"/>
</dbReference>
<keyword evidence="2" id="KW-1277">Toxin-antitoxin system</keyword>
<dbReference type="PANTHER" id="PTHR33755:SF6">
    <property type="entry name" value="PLASMID STABILIZATION SYSTEM PROTEIN"/>
    <property type="match status" value="1"/>
</dbReference>
<accession>A0ABT5IC67</accession>
<evidence type="ECO:0000256" key="2">
    <source>
        <dbReference type="ARBA" id="ARBA00022649"/>
    </source>
</evidence>
<evidence type="ECO:0000256" key="1">
    <source>
        <dbReference type="ARBA" id="ARBA00006226"/>
    </source>
</evidence>
<dbReference type="RefSeq" id="WP_272740501.1">
    <property type="nucleotide sequence ID" value="NZ_JAQQKW010000003.1"/>
</dbReference>
<keyword evidence="4" id="KW-1185">Reference proteome</keyword>
<dbReference type="EMBL" id="JAQQKW010000003">
    <property type="protein sequence ID" value="MDC7693743.1"/>
    <property type="molecule type" value="Genomic_DNA"/>
</dbReference>
<dbReference type="InterPro" id="IPR035093">
    <property type="entry name" value="RelE/ParE_toxin_dom_sf"/>
</dbReference>
<protein>
    <submittedName>
        <fullName evidence="3">Type II toxin-antitoxin system RelE/ParE family toxin</fullName>
    </submittedName>
</protein>
<reference evidence="3 4" key="1">
    <citation type="submission" date="2023-01" db="EMBL/GenBank/DDBJ databases">
        <title>Novel species of the genus Asticcacaulis isolated from rivers.</title>
        <authorList>
            <person name="Lu H."/>
        </authorList>
    </citation>
    <scope>NUCLEOTIDE SEQUENCE [LARGE SCALE GENOMIC DNA]</scope>
    <source>
        <strain evidence="3 4">DXS10W</strain>
    </source>
</reference>
<dbReference type="InterPro" id="IPR007712">
    <property type="entry name" value="RelE/ParE_toxin"/>
</dbReference>
<proteinExistence type="inferred from homology"/>
<dbReference type="NCBIfam" id="TIGR02385">
    <property type="entry name" value="RelE_StbE"/>
    <property type="match status" value="1"/>
</dbReference>